<evidence type="ECO:0008006" key="3">
    <source>
        <dbReference type="Google" id="ProtNLM"/>
    </source>
</evidence>
<evidence type="ECO:0000313" key="2">
    <source>
        <dbReference type="Proteomes" id="UP000594834"/>
    </source>
</evidence>
<reference evidence="1 2" key="1">
    <citation type="submission" date="2020-12" db="EMBL/GenBank/DDBJ databases">
        <title>FDA dAtabase for Regulatory Grade micrObial Sequences (FDA-ARGOS): Supporting development and validation of Infectious Disease Dx tests.</title>
        <authorList>
            <person name="Sproer C."/>
            <person name="Gronow S."/>
            <person name="Severitt S."/>
            <person name="Schroder I."/>
            <person name="Tallon L."/>
            <person name="Sadzewicz L."/>
            <person name="Zhao X."/>
            <person name="Boylan J."/>
            <person name="Ott S."/>
            <person name="Bowen H."/>
            <person name="Vavikolanu K."/>
            <person name="Mehta A."/>
            <person name="Aluvathingal J."/>
            <person name="Nadendla S."/>
            <person name="Lowell S."/>
            <person name="Myers T."/>
            <person name="Yan Y."/>
            <person name="Sichtig H."/>
        </authorList>
    </citation>
    <scope>NUCLEOTIDE SEQUENCE [LARGE SCALE GENOMIC DNA]</scope>
    <source>
        <strain evidence="1 2">FDAARGOS_869</strain>
    </source>
</reference>
<evidence type="ECO:0000313" key="1">
    <source>
        <dbReference type="EMBL" id="QPT44900.1"/>
    </source>
</evidence>
<accession>A0A7T3C1V0</accession>
<gene>
    <name evidence="1" type="ORF">I6G26_02340</name>
</gene>
<dbReference type="EMBL" id="CP065728">
    <property type="protein sequence ID" value="QPT44900.1"/>
    <property type="molecule type" value="Genomic_DNA"/>
</dbReference>
<name>A0A7T3C1V0_MORNO</name>
<sequence>MSDYFGKKRYSLDSDGNIHQFTYTGTGDNTWHWAGRTGKDQNPDQQLKGNDIPQDVIKHFGLNPKKVKKL</sequence>
<organism evidence="1 2">
    <name type="scientific">Moraxella nonliquefaciens</name>
    <dbReference type="NCBI Taxonomy" id="478"/>
    <lineage>
        <taxon>Bacteria</taxon>
        <taxon>Pseudomonadati</taxon>
        <taxon>Pseudomonadota</taxon>
        <taxon>Gammaproteobacteria</taxon>
        <taxon>Moraxellales</taxon>
        <taxon>Moraxellaceae</taxon>
        <taxon>Moraxella</taxon>
    </lineage>
</organism>
<keyword evidence="2" id="KW-1185">Reference proteome</keyword>
<proteinExistence type="predicted"/>
<protein>
    <recommendedName>
        <fullName evidence="3">Bacterial toxin 24 domain-containing protein</fullName>
    </recommendedName>
</protein>
<dbReference type="RefSeq" id="WP_197940280.1">
    <property type="nucleotide sequence ID" value="NZ_CP065728.1"/>
</dbReference>
<dbReference type="Proteomes" id="UP000594834">
    <property type="component" value="Chromosome"/>
</dbReference>